<feature type="transmembrane region" description="Helical" evidence="7">
    <location>
        <begin position="12"/>
        <end position="33"/>
    </location>
</feature>
<dbReference type="eggNOG" id="COG1301">
    <property type="taxonomic scope" value="Bacteria"/>
</dbReference>
<evidence type="ECO:0000256" key="3">
    <source>
        <dbReference type="ARBA" id="ARBA00022475"/>
    </source>
</evidence>
<feature type="transmembrane region" description="Helical" evidence="7">
    <location>
        <begin position="243"/>
        <end position="269"/>
    </location>
</feature>
<dbReference type="Gene3D" id="1.10.3860.10">
    <property type="entry name" value="Sodium:dicarboxylate symporter"/>
    <property type="match status" value="1"/>
</dbReference>
<evidence type="ECO:0000313" key="9">
    <source>
        <dbReference type="Proteomes" id="UP000006176"/>
    </source>
</evidence>
<keyword evidence="9" id="KW-1185">Reference proteome</keyword>
<feature type="transmembrane region" description="Helical" evidence="7">
    <location>
        <begin position="359"/>
        <end position="389"/>
    </location>
</feature>
<keyword evidence="3" id="KW-1003">Cell membrane</keyword>
<dbReference type="STRING" id="760154.Sulba_0753"/>
<dbReference type="GO" id="GO:0005886">
    <property type="term" value="C:plasma membrane"/>
    <property type="evidence" value="ECO:0007669"/>
    <property type="project" value="UniProtKB-SubCell"/>
</dbReference>
<evidence type="ECO:0000256" key="1">
    <source>
        <dbReference type="ARBA" id="ARBA00004651"/>
    </source>
</evidence>
<name>I3XVT4_SULBS</name>
<sequence>MKNGVSLGKKIFLFLRTPYAIVIGTLFGIWIGIASKDISLLIAPVGEIYLTILQLCVFPILISAITVCVFKLLSTDDFSKYLSKMLVVFGFGFLMITTSGVLVTLLFTPGEIKNTTEDGLGELMIHSSNTSVILQNSTYEEISLYGTGVADTSQDMVNFFIQLVPKNIFEALVEGNSIQVLIFSIILGLSLGVIGVQKAKTAVDFFDSIFEAFSKVVMGLMYLLPFALCSLLAKSISSTGSDFLFAVAGLLVMILGICLVGIIMGFMVINFRTSHLTTLQTLKALREPLLVALVTANGLATIPSILHSLTKEMRYDEEKVALIVPIGIILGRFGTMTVFSIMGIYLAQVYALELSFAQIAFVIFSSILAGIATAGTPAAITVISIAIVLTPLGLPVETAIAIMLLMNPIIDPLLTVLNVMSNMLATTLIAKNKEFQPYGE</sequence>
<feature type="transmembrane region" description="Helical" evidence="7">
    <location>
        <begin position="85"/>
        <end position="107"/>
    </location>
</feature>
<feature type="transmembrane region" description="Helical" evidence="7">
    <location>
        <begin position="178"/>
        <end position="196"/>
    </location>
</feature>
<feature type="transmembrane region" description="Helical" evidence="7">
    <location>
        <begin position="216"/>
        <end position="237"/>
    </location>
</feature>
<protein>
    <submittedName>
        <fullName evidence="8">Na+/H+ dicarboxylate symporter</fullName>
    </submittedName>
</protein>
<organism evidence="8 9">
    <name type="scientific">Sulfurospirillum barnesii (strain ATCC 700032 / DSM 10660 / SES-3)</name>
    <dbReference type="NCBI Taxonomy" id="760154"/>
    <lineage>
        <taxon>Bacteria</taxon>
        <taxon>Pseudomonadati</taxon>
        <taxon>Campylobacterota</taxon>
        <taxon>Epsilonproteobacteria</taxon>
        <taxon>Campylobacterales</taxon>
        <taxon>Sulfurospirillaceae</taxon>
        <taxon>Sulfurospirillum</taxon>
    </lineage>
</organism>
<dbReference type="PANTHER" id="PTHR42865">
    <property type="entry name" value="PROTON/GLUTAMATE-ASPARTATE SYMPORTER"/>
    <property type="match status" value="1"/>
</dbReference>
<dbReference type="EMBL" id="CP003333">
    <property type="protein sequence ID" value="AFL68058.1"/>
    <property type="molecule type" value="Genomic_DNA"/>
</dbReference>
<accession>I3XVT4</accession>
<evidence type="ECO:0000256" key="6">
    <source>
        <dbReference type="ARBA" id="ARBA00023136"/>
    </source>
</evidence>
<dbReference type="InterPro" id="IPR001991">
    <property type="entry name" value="Na-dicarboxylate_symporter"/>
</dbReference>
<dbReference type="PANTHER" id="PTHR42865:SF7">
    <property type="entry name" value="PROTON_GLUTAMATE-ASPARTATE SYMPORTER"/>
    <property type="match status" value="1"/>
</dbReference>
<evidence type="ECO:0000256" key="5">
    <source>
        <dbReference type="ARBA" id="ARBA00022989"/>
    </source>
</evidence>
<dbReference type="RefSeq" id="WP_014768938.1">
    <property type="nucleotide sequence ID" value="NC_018002.1"/>
</dbReference>
<proteinExistence type="predicted"/>
<feature type="transmembrane region" description="Helical" evidence="7">
    <location>
        <begin position="409"/>
        <end position="430"/>
    </location>
</feature>
<evidence type="ECO:0000256" key="4">
    <source>
        <dbReference type="ARBA" id="ARBA00022692"/>
    </source>
</evidence>
<dbReference type="HOGENOM" id="CLU_019375_7_1_7"/>
<reference evidence="8 9" key="1">
    <citation type="submission" date="2012-06" db="EMBL/GenBank/DDBJ databases">
        <title>Complete sequence of Sulfurospirillum barnesii SES-3.</title>
        <authorList>
            <consortium name="US DOE Joint Genome Institute"/>
            <person name="Lucas S."/>
            <person name="Han J."/>
            <person name="Lapidus A."/>
            <person name="Cheng J.-F."/>
            <person name="Goodwin L."/>
            <person name="Pitluck S."/>
            <person name="Peters L."/>
            <person name="Ovchinnikova G."/>
            <person name="Lu M."/>
            <person name="Detter J.C."/>
            <person name="Han C."/>
            <person name="Tapia R."/>
            <person name="Land M."/>
            <person name="Hauser L."/>
            <person name="Kyrpides N."/>
            <person name="Ivanova N."/>
            <person name="Pagani I."/>
            <person name="Stolz J."/>
            <person name="Arkin A."/>
            <person name="Dehal P."/>
            <person name="Oremland R."/>
            <person name="Saltikov C."/>
            <person name="Basu P."/>
            <person name="Hollibaugh J."/>
            <person name="Newman D."/>
            <person name="Stolyar S."/>
            <person name="Hazen T."/>
            <person name="Woyke T."/>
        </authorList>
    </citation>
    <scope>NUCLEOTIDE SEQUENCE [LARGE SCALE GENOMIC DNA]</scope>
    <source>
        <strain evidence="9">ATCC 700032 / DSM 10660 / SES-3</strain>
    </source>
</reference>
<keyword evidence="5 7" id="KW-1133">Transmembrane helix</keyword>
<evidence type="ECO:0000256" key="7">
    <source>
        <dbReference type="SAM" id="Phobius"/>
    </source>
</evidence>
<dbReference type="Proteomes" id="UP000006176">
    <property type="component" value="Chromosome"/>
</dbReference>
<evidence type="ECO:0000313" key="8">
    <source>
        <dbReference type="EMBL" id="AFL68058.1"/>
    </source>
</evidence>
<dbReference type="PRINTS" id="PR00173">
    <property type="entry name" value="EDTRNSPORT"/>
</dbReference>
<dbReference type="KEGG" id="sba:Sulba_0753"/>
<comment type="subcellular location">
    <subcellularLocation>
        <location evidence="1">Cell membrane</location>
        <topology evidence="1">Multi-pass membrane protein</topology>
    </subcellularLocation>
</comment>
<evidence type="ECO:0000256" key="2">
    <source>
        <dbReference type="ARBA" id="ARBA00022448"/>
    </source>
</evidence>
<feature type="transmembrane region" description="Helical" evidence="7">
    <location>
        <begin position="48"/>
        <end position="73"/>
    </location>
</feature>
<dbReference type="GO" id="GO:0015293">
    <property type="term" value="F:symporter activity"/>
    <property type="evidence" value="ECO:0007669"/>
    <property type="project" value="UniProtKB-KW"/>
</dbReference>
<feature type="transmembrane region" description="Helical" evidence="7">
    <location>
        <begin position="289"/>
        <end position="310"/>
    </location>
</feature>
<keyword evidence="6 7" id="KW-0472">Membrane</keyword>
<dbReference type="PATRIC" id="fig|760154.4.peg.752"/>
<dbReference type="SUPFAM" id="SSF118215">
    <property type="entry name" value="Proton glutamate symport protein"/>
    <property type="match status" value="1"/>
</dbReference>
<dbReference type="AlphaFoldDB" id="I3XVT4"/>
<keyword evidence="2" id="KW-0813">Transport</keyword>
<keyword evidence="4 7" id="KW-0812">Transmembrane</keyword>
<dbReference type="InterPro" id="IPR036458">
    <property type="entry name" value="Na:dicarbo_symporter_sf"/>
</dbReference>
<gene>
    <name evidence="8" type="ordered locus">Sulba_0753</name>
</gene>
<feature type="transmembrane region" description="Helical" evidence="7">
    <location>
        <begin position="322"/>
        <end position="347"/>
    </location>
</feature>
<dbReference type="Pfam" id="PF00375">
    <property type="entry name" value="SDF"/>
    <property type="match status" value="1"/>
</dbReference>